<dbReference type="Proteomes" id="UP000198386">
    <property type="component" value="Unassembled WGS sequence"/>
</dbReference>
<feature type="transmembrane region" description="Helical" evidence="7">
    <location>
        <begin position="393"/>
        <end position="417"/>
    </location>
</feature>
<dbReference type="PRINTS" id="PR00103">
    <property type="entry name" value="CAMPKINASE"/>
</dbReference>
<feature type="region of interest" description="Disordered" evidence="6">
    <location>
        <begin position="553"/>
        <end position="574"/>
    </location>
</feature>
<dbReference type="InterPro" id="IPR014710">
    <property type="entry name" value="RmlC-like_jellyroll"/>
</dbReference>
<sequence length="574" mass="58247">MERLAAASVRAVPGAYRVALASVARNRDLRLAQLSSLSAWTGEFLFLTAMTVYAFDTDGAVGVGVIGFLRVLPATVALPWLGALADRVDRRRLLVVTCGLRAVTAAGAGVAAASGHPVVVYALLTASTVCHAAYRPVLGALFPALCTTPEDLAGVNAVRSVLDGVAALVGPLAAAALLAGASAAAAFGVVALLAGIAGVLVAGLRPGSPRPAAAGSRAGRTRVLVDVAEGLRELRRSRRAAEVIVLGGVQCVVRGALTVLAVVVAVDVTDLGRPGVGLLWGAFGVGGLVAAMASIGAAGSSRLGTLFGVGVALWGAPLVVVGLLTGSWVAVGAFLLVGAANALVDVTGFTLLQRLVPDETLARVLALTEAVFALALALGSLVVPLLVSALGDAGALAVTGGVLPVAVAARWAALRAIDAEIGVRKDRIVLLRRVRMLRLLPVPAIESLALRLRRSRVAAGTDVFRQGDPGDDFYVVASGSVAVLDDGREIRRLGPGEAFGEIALLRAVPRTATVRALEDTELAALSGPDFVSAVTGFSATSSTAEQLVRSYLTEDSQRHAVRPQARPDGGPGSG</sequence>
<dbReference type="Pfam" id="PF00027">
    <property type="entry name" value="cNMP_binding"/>
    <property type="match status" value="1"/>
</dbReference>
<dbReference type="InterPro" id="IPR036259">
    <property type="entry name" value="MFS_trans_sf"/>
</dbReference>
<proteinExistence type="predicted"/>
<feature type="transmembrane region" description="Helical" evidence="7">
    <location>
        <begin position="93"/>
        <end position="113"/>
    </location>
</feature>
<dbReference type="PANTHER" id="PTHR23513:SF18">
    <property type="entry name" value="INTEGRAL MEMBRANE PROTEIN"/>
    <property type="match status" value="1"/>
</dbReference>
<evidence type="ECO:0000313" key="9">
    <source>
        <dbReference type="EMBL" id="SNS27462.1"/>
    </source>
</evidence>
<organism evidence="9 10">
    <name type="scientific">Geodermatophilus saharensis</name>
    <dbReference type="NCBI Taxonomy" id="1137994"/>
    <lineage>
        <taxon>Bacteria</taxon>
        <taxon>Bacillati</taxon>
        <taxon>Actinomycetota</taxon>
        <taxon>Actinomycetes</taxon>
        <taxon>Geodermatophilales</taxon>
        <taxon>Geodermatophilaceae</taxon>
        <taxon>Geodermatophilus</taxon>
    </lineage>
</organism>
<keyword evidence="4 7" id="KW-1133">Transmembrane helix</keyword>
<dbReference type="GO" id="GO:0022857">
    <property type="term" value="F:transmembrane transporter activity"/>
    <property type="evidence" value="ECO:0007669"/>
    <property type="project" value="InterPro"/>
</dbReference>
<feature type="transmembrane region" description="Helical" evidence="7">
    <location>
        <begin position="184"/>
        <end position="204"/>
    </location>
</feature>
<feature type="domain" description="Cyclic nucleotide-binding" evidence="8">
    <location>
        <begin position="436"/>
        <end position="530"/>
    </location>
</feature>
<name>A0A239D5N1_9ACTN</name>
<evidence type="ECO:0000256" key="1">
    <source>
        <dbReference type="ARBA" id="ARBA00004651"/>
    </source>
</evidence>
<dbReference type="InterPro" id="IPR000595">
    <property type="entry name" value="cNMP-bd_dom"/>
</dbReference>
<feature type="transmembrane region" description="Helical" evidence="7">
    <location>
        <begin position="34"/>
        <end position="55"/>
    </location>
</feature>
<evidence type="ECO:0000256" key="7">
    <source>
        <dbReference type="SAM" id="Phobius"/>
    </source>
</evidence>
<dbReference type="CDD" id="cd06173">
    <property type="entry name" value="MFS_MefA_like"/>
    <property type="match status" value="1"/>
</dbReference>
<evidence type="ECO:0000256" key="5">
    <source>
        <dbReference type="ARBA" id="ARBA00023136"/>
    </source>
</evidence>
<dbReference type="Gene3D" id="2.60.120.10">
    <property type="entry name" value="Jelly Rolls"/>
    <property type="match status" value="1"/>
</dbReference>
<feature type="transmembrane region" description="Helical" evidence="7">
    <location>
        <begin position="330"/>
        <end position="352"/>
    </location>
</feature>
<dbReference type="SUPFAM" id="SSF51206">
    <property type="entry name" value="cAMP-binding domain-like"/>
    <property type="match status" value="1"/>
</dbReference>
<dbReference type="InterPro" id="IPR018488">
    <property type="entry name" value="cNMP-bd_CS"/>
</dbReference>
<dbReference type="SMART" id="SM00100">
    <property type="entry name" value="cNMP"/>
    <property type="match status" value="1"/>
</dbReference>
<dbReference type="CDD" id="cd00038">
    <property type="entry name" value="CAP_ED"/>
    <property type="match status" value="1"/>
</dbReference>
<keyword evidence="3 7" id="KW-0812">Transmembrane</keyword>
<evidence type="ECO:0000259" key="8">
    <source>
        <dbReference type="PROSITE" id="PS50042"/>
    </source>
</evidence>
<evidence type="ECO:0000256" key="4">
    <source>
        <dbReference type="ARBA" id="ARBA00022989"/>
    </source>
</evidence>
<dbReference type="AlphaFoldDB" id="A0A239D5N1"/>
<dbReference type="Pfam" id="PF07690">
    <property type="entry name" value="MFS_1"/>
    <property type="match status" value="1"/>
</dbReference>
<dbReference type="EMBL" id="FZOH01000003">
    <property type="protein sequence ID" value="SNS27462.1"/>
    <property type="molecule type" value="Genomic_DNA"/>
</dbReference>
<protein>
    <submittedName>
        <fullName evidence="9">Major Facilitator Superfamily protein</fullName>
    </submittedName>
</protein>
<keyword evidence="5 7" id="KW-0472">Membrane</keyword>
<dbReference type="PANTHER" id="PTHR23513">
    <property type="entry name" value="INTEGRAL MEMBRANE EFFLUX PROTEIN-RELATED"/>
    <property type="match status" value="1"/>
</dbReference>
<reference evidence="10" key="1">
    <citation type="submission" date="2017-06" db="EMBL/GenBank/DDBJ databases">
        <authorList>
            <person name="Varghese N."/>
            <person name="Submissions S."/>
        </authorList>
    </citation>
    <scope>NUCLEOTIDE SEQUENCE [LARGE SCALE GENOMIC DNA]</scope>
    <source>
        <strain evidence="10">DSM 45423</strain>
    </source>
</reference>
<comment type="subcellular location">
    <subcellularLocation>
        <location evidence="1">Cell membrane</location>
        <topology evidence="1">Multi-pass membrane protein</topology>
    </subcellularLocation>
</comment>
<dbReference type="InterPro" id="IPR018490">
    <property type="entry name" value="cNMP-bd_dom_sf"/>
</dbReference>
<evidence type="ECO:0000313" key="10">
    <source>
        <dbReference type="Proteomes" id="UP000198386"/>
    </source>
</evidence>
<evidence type="ECO:0000256" key="3">
    <source>
        <dbReference type="ARBA" id="ARBA00022692"/>
    </source>
</evidence>
<dbReference type="Gene3D" id="1.20.1250.20">
    <property type="entry name" value="MFS general substrate transporter like domains"/>
    <property type="match status" value="1"/>
</dbReference>
<feature type="transmembrane region" description="Helical" evidence="7">
    <location>
        <begin position="278"/>
        <end position="298"/>
    </location>
</feature>
<keyword evidence="2" id="KW-1003">Cell membrane</keyword>
<accession>A0A239D5N1</accession>
<feature type="transmembrane region" description="Helical" evidence="7">
    <location>
        <begin position="61"/>
        <end position="81"/>
    </location>
</feature>
<dbReference type="GO" id="GO:0005886">
    <property type="term" value="C:plasma membrane"/>
    <property type="evidence" value="ECO:0007669"/>
    <property type="project" value="UniProtKB-SubCell"/>
</dbReference>
<feature type="transmembrane region" description="Helical" evidence="7">
    <location>
        <begin position="305"/>
        <end position="324"/>
    </location>
</feature>
<dbReference type="PROSITE" id="PS50042">
    <property type="entry name" value="CNMP_BINDING_3"/>
    <property type="match status" value="1"/>
</dbReference>
<keyword evidence="10" id="KW-1185">Reference proteome</keyword>
<feature type="transmembrane region" description="Helical" evidence="7">
    <location>
        <begin position="243"/>
        <end position="266"/>
    </location>
</feature>
<dbReference type="PROSITE" id="PS00889">
    <property type="entry name" value="CNMP_BINDING_2"/>
    <property type="match status" value="1"/>
</dbReference>
<feature type="transmembrane region" description="Helical" evidence="7">
    <location>
        <begin position="364"/>
        <end position="387"/>
    </location>
</feature>
<evidence type="ECO:0000256" key="6">
    <source>
        <dbReference type="SAM" id="MobiDB-lite"/>
    </source>
</evidence>
<dbReference type="SUPFAM" id="SSF103473">
    <property type="entry name" value="MFS general substrate transporter"/>
    <property type="match status" value="1"/>
</dbReference>
<gene>
    <name evidence="9" type="ORF">SAMN04488107_2002</name>
</gene>
<evidence type="ECO:0000256" key="2">
    <source>
        <dbReference type="ARBA" id="ARBA00022475"/>
    </source>
</evidence>
<dbReference type="InterPro" id="IPR011701">
    <property type="entry name" value="MFS"/>
</dbReference>